<reference evidence="18 19" key="1">
    <citation type="submission" date="2023-07" db="EMBL/GenBank/DDBJ databases">
        <title>Paenibacillus sp. JX-17 nov. isolated from soil.</title>
        <authorList>
            <person name="Wan Y."/>
            <person name="Liu B."/>
        </authorList>
    </citation>
    <scope>NUCLEOTIDE SEQUENCE [LARGE SCALE GENOMIC DNA]</scope>
    <source>
        <strain evidence="18 19">JX-17</strain>
    </source>
</reference>
<dbReference type="PRINTS" id="PR00344">
    <property type="entry name" value="BCTRLSENSOR"/>
</dbReference>
<dbReference type="PANTHER" id="PTHR45436:SF5">
    <property type="entry name" value="SENSOR HISTIDINE KINASE TRCS"/>
    <property type="match status" value="1"/>
</dbReference>
<keyword evidence="13" id="KW-0902">Two-component regulatory system</keyword>
<dbReference type="Gene3D" id="3.30.565.10">
    <property type="entry name" value="Histidine kinase-like ATPase, C-terminal domain"/>
    <property type="match status" value="1"/>
</dbReference>
<dbReference type="InterPro" id="IPR003661">
    <property type="entry name" value="HisK_dim/P_dom"/>
</dbReference>
<dbReference type="SUPFAM" id="SSF55874">
    <property type="entry name" value="ATPase domain of HSP90 chaperone/DNA topoisomerase II/histidine kinase"/>
    <property type="match status" value="1"/>
</dbReference>
<keyword evidence="14 15" id="KW-0472">Membrane</keyword>
<dbReference type="InterPro" id="IPR003660">
    <property type="entry name" value="HAMP_dom"/>
</dbReference>
<evidence type="ECO:0000256" key="1">
    <source>
        <dbReference type="ARBA" id="ARBA00000085"/>
    </source>
</evidence>
<dbReference type="EC" id="2.7.13.3" evidence="3"/>
<dbReference type="SMART" id="SM00387">
    <property type="entry name" value="HATPase_c"/>
    <property type="match status" value="1"/>
</dbReference>
<organism evidence="18 19">
    <name type="scientific">Paenibacillus lacisoli</name>
    <dbReference type="NCBI Taxonomy" id="3064525"/>
    <lineage>
        <taxon>Bacteria</taxon>
        <taxon>Bacillati</taxon>
        <taxon>Bacillota</taxon>
        <taxon>Bacilli</taxon>
        <taxon>Bacillales</taxon>
        <taxon>Paenibacillaceae</taxon>
        <taxon>Paenibacillus</taxon>
    </lineage>
</organism>
<sequence length="481" mass="54241">MGRFRIRSIRSRLYRLPIRWKLAVWSALLLSLLFAGYNLVQYVVISQWLVNQEEQAIRANLDSLTSYFEEKNADPAVILDSGSFVHSLNQKYQMIRILSADGIPILTQTDRLPEHWVEPRTADSTTLISSWHMEDHLLILRGPLQTSRFSGTIEIVTNVETTDRLSNMMLVVMFIGGAAALVLSAAGGIFLSRKLVKPVQSMAETMGRIKQNGMQERVAVTDNGDELSDLARTFNELMSELEASFQQQKQFVEDASHELRTPLSIVEGHLSLLRRWGKDDPVILEESLNVSLLEMQRLKGIVNELLELSRAEQESDLHGVLSVEIEPVIRFVVSNFELLHSDFTFHQDIDGIHSTRIRITPQHLEQVLVILLDNAVKYAGDSTDIRITAYTSVAQWLTLEVQDYGIGIPPEDLPHIFDRFYRVDKARSRAAGGTGLGLAIAERLVRRYGGRIEADSEPGSGTVFRIHWPLASGYALKNQPE</sequence>
<keyword evidence="9" id="KW-0547">Nucleotide-binding</keyword>
<dbReference type="EMBL" id="JAUQTB010000007">
    <property type="protein sequence ID" value="MDO7907476.1"/>
    <property type="molecule type" value="Genomic_DNA"/>
</dbReference>
<evidence type="ECO:0000259" key="17">
    <source>
        <dbReference type="PROSITE" id="PS50885"/>
    </source>
</evidence>
<evidence type="ECO:0000259" key="16">
    <source>
        <dbReference type="PROSITE" id="PS50109"/>
    </source>
</evidence>
<dbReference type="InterPro" id="IPR050428">
    <property type="entry name" value="TCS_sensor_his_kinase"/>
</dbReference>
<feature type="domain" description="Histidine kinase" evidence="16">
    <location>
        <begin position="254"/>
        <end position="472"/>
    </location>
</feature>
<evidence type="ECO:0000256" key="7">
    <source>
        <dbReference type="ARBA" id="ARBA00022679"/>
    </source>
</evidence>
<evidence type="ECO:0000256" key="13">
    <source>
        <dbReference type="ARBA" id="ARBA00023012"/>
    </source>
</evidence>
<feature type="transmembrane region" description="Helical" evidence="15">
    <location>
        <begin position="20"/>
        <end position="40"/>
    </location>
</feature>
<name>A0ABT9CDZ2_9BACL</name>
<keyword evidence="19" id="KW-1185">Reference proteome</keyword>
<evidence type="ECO:0000256" key="3">
    <source>
        <dbReference type="ARBA" id="ARBA00012438"/>
    </source>
</evidence>
<keyword evidence="6" id="KW-0597">Phosphoprotein</keyword>
<dbReference type="Pfam" id="PF00672">
    <property type="entry name" value="HAMP"/>
    <property type="match status" value="1"/>
</dbReference>
<dbReference type="RefSeq" id="WP_305024685.1">
    <property type="nucleotide sequence ID" value="NZ_JAUQTB010000007.1"/>
</dbReference>
<evidence type="ECO:0000256" key="15">
    <source>
        <dbReference type="SAM" id="Phobius"/>
    </source>
</evidence>
<dbReference type="PROSITE" id="PS50109">
    <property type="entry name" value="HIS_KIN"/>
    <property type="match status" value="1"/>
</dbReference>
<feature type="domain" description="HAMP" evidence="17">
    <location>
        <begin position="193"/>
        <end position="246"/>
    </location>
</feature>
<dbReference type="InterPro" id="IPR041610">
    <property type="entry name" value="ArlS_N"/>
</dbReference>
<comment type="subcellular location">
    <subcellularLocation>
        <location evidence="2">Cell membrane</location>
        <topology evidence="2">Multi-pass membrane protein</topology>
    </subcellularLocation>
</comment>
<proteinExistence type="predicted"/>
<accession>A0ABT9CDZ2</accession>
<evidence type="ECO:0000256" key="11">
    <source>
        <dbReference type="ARBA" id="ARBA00022840"/>
    </source>
</evidence>
<dbReference type="CDD" id="cd06225">
    <property type="entry name" value="HAMP"/>
    <property type="match status" value="1"/>
</dbReference>
<evidence type="ECO:0000256" key="5">
    <source>
        <dbReference type="ARBA" id="ARBA00022475"/>
    </source>
</evidence>
<dbReference type="PANTHER" id="PTHR45436">
    <property type="entry name" value="SENSOR HISTIDINE KINASE YKOH"/>
    <property type="match status" value="1"/>
</dbReference>
<dbReference type="SUPFAM" id="SSF158472">
    <property type="entry name" value="HAMP domain-like"/>
    <property type="match status" value="1"/>
</dbReference>
<dbReference type="CDD" id="cd00082">
    <property type="entry name" value="HisKA"/>
    <property type="match status" value="1"/>
</dbReference>
<dbReference type="Pfam" id="PF02518">
    <property type="entry name" value="HATPase_c"/>
    <property type="match status" value="1"/>
</dbReference>
<evidence type="ECO:0000256" key="6">
    <source>
        <dbReference type="ARBA" id="ARBA00022553"/>
    </source>
</evidence>
<evidence type="ECO:0000256" key="8">
    <source>
        <dbReference type="ARBA" id="ARBA00022692"/>
    </source>
</evidence>
<dbReference type="InterPro" id="IPR003594">
    <property type="entry name" value="HATPase_dom"/>
</dbReference>
<evidence type="ECO:0000256" key="10">
    <source>
        <dbReference type="ARBA" id="ARBA00022777"/>
    </source>
</evidence>
<dbReference type="GO" id="GO:0016301">
    <property type="term" value="F:kinase activity"/>
    <property type="evidence" value="ECO:0007669"/>
    <property type="project" value="UniProtKB-KW"/>
</dbReference>
<dbReference type="InterPro" id="IPR036890">
    <property type="entry name" value="HATPase_C_sf"/>
</dbReference>
<evidence type="ECO:0000256" key="14">
    <source>
        <dbReference type="ARBA" id="ARBA00023136"/>
    </source>
</evidence>
<dbReference type="InterPro" id="IPR005467">
    <property type="entry name" value="His_kinase_dom"/>
</dbReference>
<dbReference type="Pfam" id="PF18719">
    <property type="entry name" value="ArlS_N"/>
    <property type="match status" value="1"/>
</dbReference>
<keyword evidence="7" id="KW-0808">Transferase</keyword>
<evidence type="ECO:0000313" key="19">
    <source>
        <dbReference type="Proteomes" id="UP001240171"/>
    </source>
</evidence>
<dbReference type="SUPFAM" id="SSF47384">
    <property type="entry name" value="Homodimeric domain of signal transducing histidine kinase"/>
    <property type="match status" value="1"/>
</dbReference>
<evidence type="ECO:0000256" key="12">
    <source>
        <dbReference type="ARBA" id="ARBA00022989"/>
    </source>
</evidence>
<feature type="transmembrane region" description="Helical" evidence="15">
    <location>
        <begin position="168"/>
        <end position="192"/>
    </location>
</feature>
<dbReference type="SMART" id="SM00388">
    <property type="entry name" value="HisKA"/>
    <property type="match status" value="1"/>
</dbReference>
<keyword evidence="8 15" id="KW-0812">Transmembrane</keyword>
<keyword evidence="5" id="KW-1003">Cell membrane</keyword>
<dbReference type="Gene3D" id="1.10.287.130">
    <property type="match status" value="1"/>
</dbReference>
<dbReference type="SMART" id="SM00304">
    <property type="entry name" value="HAMP"/>
    <property type="match status" value="1"/>
</dbReference>
<evidence type="ECO:0000256" key="4">
    <source>
        <dbReference type="ARBA" id="ARBA00015735"/>
    </source>
</evidence>
<dbReference type="PROSITE" id="PS50885">
    <property type="entry name" value="HAMP"/>
    <property type="match status" value="1"/>
</dbReference>
<dbReference type="Proteomes" id="UP001240171">
    <property type="component" value="Unassembled WGS sequence"/>
</dbReference>
<dbReference type="Gene3D" id="6.10.340.10">
    <property type="match status" value="1"/>
</dbReference>
<dbReference type="InterPro" id="IPR004358">
    <property type="entry name" value="Sig_transdc_His_kin-like_C"/>
</dbReference>
<dbReference type="Pfam" id="PF00512">
    <property type="entry name" value="HisKA"/>
    <property type="match status" value="1"/>
</dbReference>
<dbReference type="InterPro" id="IPR036097">
    <property type="entry name" value="HisK_dim/P_sf"/>
</dbReference>
<keyword evidence="11" id="KW-0067">ATP-binding</keyword>
<evidence type="ECO:0000313" key="18">
    <source>
        <dbReference type="EMBL" id="MDO7907476.1"/>
    </source>
</evidence>
<comment type="caution">
    <text evidence="18">The sequence shown here is derived from an EMBL/GenBank/DDBJ whole genome shotgun (WGS) entry which is preliminary data.</text>
</comment>
<dbReference type="CDD" id="cd00075">
    <property type="entry name" value="HATPase"/>
    <property type="match status" value="1"/>
</dbReference>
<gene>
    <name evidence="18" type="ORF">Q5741_13780</name>
</gene>
<keyword evidence="12 15" id="KW-1133">Transmembrane helix</keyword>
<protein>
    <recommendedName>
        <fullName evidence="4">Signal transduction histidine-protein kinase ArlS</fullName>
        <ecNumber evidence="3">2.7.13.3</ecNumber>
    </recommendedName>
</protein>
<evidence type="ECO:0000256" key="9">
    <source>
        <dbReference type="ARBA" id="ARBA00022741"/>
    </source>
</evidence>
<keyword evidence="10 18" id="KW-0418">Kinase</keyword>
<evidence type="ECO:0000256" key="2">
    <source>
        <dbReference type="ARBA" id="ARBA00004651"/>
    </source>
</evidence>
<comment type="catalytic activity">
    <reaction evidence="1">
        <text>ATP + protein L-histidine = ADP + protein N-phospho-L-histidine.</text>
        <dbReference type="EC" id="2.7.13.3"/>
    </reaction>
</comment>